<gene>
    <name evidence="1" type="ORF">BJ987_006007</name>
</gene>
<dbReference type="Proteomes" id="UP001519325">
    <property type="component" value="Unassembled WGS sequence"/>
</dbReference>
<dbReference type="RefSeq" id="WP_209896405.1">
    <property type="nucleotide sequence ID" value="NZ_JAGGMR010000001.1"/>
</dbReference>
<name>A0ABS4QR34_9NOCA</name>
<protein>
    <submittedName>
        <fullName evidence="1">Uncharacterized protein</fullName>
    </submittedName>
</protein>
<organism evidence="1 2">
    <name type="scientific">Nocardia goodfellowii</name>
    <dbReference type="NCBI Taxonomy" id="882446"/>
    <lineage>
        <taxon>Bacteria</taxon>
        <taxon>Bacillati</taxon>
        <taxon>Actinomycetota</taxon>
        <taxon>Actinomycetes</taxon>
        <taxon>Mycobacteriales</taxon>
        <taxon>Nocardiaceae</taxon>
        <taxon>Nocardia</taxon>
    </lineage>
</organism>
<evidence type="ECO:0000313" key="1">
    <source>
        <dbReference type="EMBL" id="MBP2193106.1"/>
    </source>
</evidence>
<proteinExistence type="predicted"/>
<keyword evidence="2" id="KW-1185">Reference proteome</keyword>
<sequence>MPTPTAAQFRKATASSPQQACVMVYRDNHRTLLWDDKLAVPGDPAAQRVPPEQCLVLDHTQFDVLQQAIRSGQPVRGALTITRKPDGCYEFSASPTGSAATGMARLSFDQLEYTAFVRAVLNREFERSAFLLPAC</sequence>
<accession>A0ABS4QR34</accession>
<comment type="caution">
    <text evidence="1">The sequence shown here is derived from an EMBL/GenBank/DDBJ whole genome shotgun (WGS) entry which is preliminary data.</text>
</comment>
<dbReference type="EMBL" id="JAGGMR010000001">
    <property type="protein sequence ID" value="MBP2193106.1"/>
    <property type="molecule type" value="Genomic_DNA"/>
</dbReference>
<reference evidence="1 2" key="1">
    <citation type="submission" date="2021-03" db="EMBL/GenBank/DDBJ databases">
        <title>Sequencing the genomes of 1000 actinobacteria strains.</title>
        <authorList>
            <person name="Klenk H.-P."/>
        </authorList>
    </citation>
    <scope>NUCLEOTIDE SEQUENCE [LARGE SCALE GENOMIC DNA]</scope>
    <source>
        <strain evidence="1 2">DSM 45516</strain>
    </source>
</reference>
<evidence type="ECO:0000313" key="2">
    <source>
        <dbReference type="Proteomes" id="UP001519325"/>
    </source>
</evidence>